<accession>A0A6G1CYH6</accession>
<protein>
    <recommendedName>
        <fullName evidence="3">FBD domain-containing protein</fullName>
    </recommendedName>
</protein>
<evidence type="ECO:0000313" key="2">
    <source>
        <dbReference type="Proteomes" id="UP000479710"/>
    </source>
</evidence>
<comment type="caution">
    <text evidence="1">The sequence shown here is derived from an EMBL/GenBank/DDBJ whole genome shotgun (WGS) entry which is preliminary data.</text>
</comment>
<dbReference type="OrthoDB" id="676351at2759"/>
<proteinExistence type="predicted"/>
<sequence length="343" mass="38640">MLDKELFNEIIEERGAFELPCFTSATKILLDLGFLGLSLPPSGVFPTLRELHLVHVQFHGEFTLDDTMMPFLEGLGIYSARGLASLTLRLKRLIWMNLFRMRGLLWLNAVVPGLKALSVCYCFRSSSRQIGLAGVCIVAEELVVLKWIDWYCPICVNFNQMPRLQMLSVSPFYPFGRHNMFNPSCDWLLKLFPRIHGLQMLVQYACPPNCICDRPPNWRDEDISLEALREVEILNFRGKKPELDLLRIHALRILQLSYGEQKEQVDRPQLAGEGYGGATSTRIKSLGPRPLSSSNSAVRETFGAATVGSGCWRVSLLALPPENYLMPVDTSGTFCFAFAGTDM</sequence>
<dbReference type="PANTHER" id="PTHR34709">
    <property type="entry name" value="OS10G0396666 PROTEIN"/>
    <property type="match status" value="1"/>
</dbReference>
<organism evidence="1 2">
    <name type="scientific">Oryza meyeriana var. granulata</name>
    <dbReference type="NCBI Taxonomy" id="110450"/>
    <lineage>
        <taxon>Eukaryota</taxon>
        <taxon>Viridiplantae</taxon>
        <taxon>Streptophyta</taxon>
        <taxon>Embryophyta</taxon>
        <taxon>Tracheophyta</taxon>
        <taxon>Spermatophyta</taxon>
        <taxon>Magnoliopsida</taxon>
        <taxon>Liliopsida</taxon>
        <taxon>Poales</taxon>
        <taxon>Poaceae</taxon>
        <taxon>BOP clade</taxon>
        <taxon>Oryzoideae</taxon>
        <taxon>Oryzeae</taxon>
        <taxon>Oryzinae</taxon>
        <taxon>Oryza</taxon>
        <taxon>Oryza meyeriana</taxon>
    </lineage>
</organism>
<reference evidence="1 2" key="1">
    <citation type="submission" date="2019-11" db="EMBL/GenBank/DDBJ databases">
        <title>Whole genome sequence of Oryza granulata.</title>
        <authorList>
            <person name="Li W."/>
        </authorList>
    </citation>
    <scope>NUCLEOTIDE SEQUENCE [LARGE SCALE GENOMIC DNA]</scope>
    <source>
        <strain evidence="2">cv. Menghai</strain>
        <tissue evidence="1">Leaf</tissue>
    </source>
</reference>
<evidence type="ECO:0008006" key="3">
    <source>
        <dbReference type="Google" id="ProtNLM"/>
    </source>
</evidence>
<evidence type="ECO:0000313" key="1">
    <source>
        <dbReference type="EMBL" id="KAF0905171.1"/>
    </source>
</evidence>
<name>A0A6G1CYH6_9ORYZ</name>
<gene>
    <name evidence="1" type="ORF">E2562_000967</name>
</gene>
<dbReference type="EMBL" id="SPHZ02000007">
    <property type="protein sequence ID" value="KAF0905171.1"/>
    <property type="molecule type" value="Genomic_DNA"/>
</dbReference>
<dbReference type="Proteomes" id="UP000479710">
    <property type="component" value="Unassembled WGS sequence"/>
</dbReference>
<dbReference type="InterPro" id="IPR055312">
    <property type="entry name" value="FBL15-like"/>
</dbReference>
<dbReference type="PANTHER" id="PTHR34709:SF52">
    <property type="entry name" value="OS07G0548100 PROTEIN"/>
    <property type="match status" value="1"/>
</dbReference>
<keyword evidence="2" id="KW-1185">Reference proteome</keyword>
<dbReference type="AlphaFoldDB" id="A0A6G1CYH6"/>